<dbReference type="InterPro" id="IPR008271">
    <property type="entry name" value="Ser/Thr_kinase_AS"/>
</dbReference>
<dbReference type="PROSITE" id="PS00108">
    <property type="entry name" value="PROTEIN_KINASE_ST"/>
    <property type="match status" value="1"/>
</dbReference>
<dbReference type="PROSITE" id="PS50011">
    <property type="entry name" value="PROTEIN_KINASE_DOM"/>
    <property type="match status" value="1"/>
</dbReference>
<dbReference type="EMBL" id="NHYD01003320">
    <property type="protein sequence ID" value="PPQ80604.1"/>
    <property type="molecule type" value="Genomic_DNA"/>
</dbReference>
<dbReference type="GO" id="GO:0005524">
    <property type="term" value="F:ATP binding"/>
    <property type="evidence" value="ECO:0007669"/>
    <property type="project" value="InterPro"/>
</dbReference>
<dbReference type="STRING" id="93625.A0A409WQ10"/>
<gene>
    <name evidence="4" type="ORF">CVT25_001566</name>
</gene>
<dbReference type="Proteomes" id="UP000283269">
    <property type="component" value="Unassembled WGS sequence"/>
</dbReference>
<dbReference type="Gene3D" id="1.10.510.10">
    <property type="entry name" value="Transferase(Phosphotransferase) domain 1"/>
    <property type="match status" value="1"/>
</dbReference>
<evidence type="ECO:0000313" key="4">
    <source>
        <dbReference type="EMBL" id="PPQ80604.1"/>
    </source>
</evidence>
<keyword evidence="5" id="KW-1185">Reference proteome</keyword>
<comment type="similarity">
    <text evidence="1">Belongs to the protein kinase superfamily. CAMK Ser/Thr protein kinase family. CHEK2 subfamily.</text>
</comment>
<dbReference type="PANTHER" id="PTHR24347">
    <property type="entry name" value="SERINE/THREONINE-PROTEIN KINASE"/>
    <property type="match status" value="1"/>
</dbReference>
<proteinExistence type="inferred from homology"/>
<dbReference type="InterPro" id="IPR011009">
    <property type="entry name" value="Kinase-like_dom_sf"/>
</dbReference>
<dbReference type="GO" id="GO:0004672">
    <property type="term" value="F:protein kinase activity"/>
    <property type="evidence" value="ECO:0007669"/>
    <property type="project" value="InterPro"/>
</dbReference>
<protein>
    <recommendedName>
        <fullName evidence="3">Protein kinase domain-containing protein</fullName>
    </recommendedName>
</protein>
<organism evidence="4 5">
    <name type="scientific">Psilocybe cyanescens</name>
    <dbReference type="NCBI Taxonomy" id="93625"/>
    <lineage>
        <taxon>Eukaryota</taxon>
        <taxon>Fungi</taxon>
        <taxon>Dikarya</taxon>
        <taxon>Basidiomycota</taxon>
        <taxon>Agaricomycotina</taxon>
        <taxon>Agaricomycetes</taxon>
        <taxon>Agaricomycetidae</taxon>
        <taxon>Agaricales</taxon>
        <taxon>Agaricineae</taxon>
        <taxon>Strophariaceae</taxon>
        <taxon>Psilocybe</taxon>
    </lineage>
</organism>
<dbReference type="InterPro" id="IPR008984">
    <property type="entry name" value="SMAD_FHA_dom_sf"/>
</dbReference>
<dbReference type="Pfam" id="PF00069">
    <property type="entry name" value="Pkinase"/>
    <property type="match status" value="1"/>
</dbReference>
<name>A0A409WQ10_PSICY</name>
<feature type="domain" description="Protein kinase" evidence="3">
    <location>
        <begin position="176"/>
        <end position="440"/>
    </location>
</feature>
<dbReference type="Pfam" id="PF00498">
    <property type="entry name" value="FHA"/>
    <property type="match status" value="1"/>
</dbReference>
<evidence type="ECO:0000313" key="5">
    <source>
        <dbReference type="Proteomes" id="UP000283269"/>
    </source>
</evidence>
<feature type="region of interest" description="Disordered" evidence="2">
    <location>
        <begin position="525"/>
        <end position="544"/>
    </location>
</feature>
<evidence type="ECO:0000259" key="3">
    <source>
        <dbReference type="PROSITE" id="PS50011"/>
    </source>
</evidence>
<comment type="caution">
    <text evidence="4">The sequence shown here is derived from an EMBL/GenBank/DDBJ whole genome shotgun (WGS) entry which is preliminary data.</text>
</comment>
<dbReference type="AlphaFoldDB" id="A0A409WQ10"/>
<evidence type="ECO:0000256" key="1">
    <source>
        <dbReference type="ARBA" id="ARBA00005575"/>
    </source>
</evidence>
<accession>A0A409WQ10</accession>
<dbReference type="InterPro" id="IPR000719">
    <property type="entry name" value="Prot_kinase_dom"/>
</dbReference>
<dbReference type="SUPFAM" id="SSF56112">
    <property type="entry name" value="Protein kinase-like (PK-like)"/>
    <property type="match status" value="1"/>
</dbReference>
<reference evidence="4 5" key="1">
    <citation type="journal article" date="2018" name="Evol. Lett.">
        <title>Horizontal gene cluster transfer increased hallucinogenic mushroom diversity.</title>
        <authorList>
            <person name="Reynolds H.T."/>
            <person name="Vijayakumar V."/>
            <person name="Gluck-Thaler E."/>
            <person name="Korotkin H.B."/>
            <person name="Matheny P.B."/>
            <person name="Slot J.C."/>
        </authorList>
    </citation>
    <scope>NUCLEOTIDE SEQUENCE [LARGE SCALE GENOMIC DNA]</scope>
    <source>
        <strain evidence="4 5">2631</strain>
    </source>
</reference>
<dbReference type="SMART" id="SM00220">
    <property type="entry name" value="S_TKc"/>
    <property type="match status" value="1"/>
</dbReference>
<dbReference type="Gene3D" id="2.60.200.20">
    <property type="match status" value="1"/>
</dbReference>
<dbReference type="SUPFAM" id="SSF49879">
    <property type="entry name" value="SMAD/FHA domain"/>
    <property type="match status" value="1"/>
</dbReference>
<dbReference type="InterPro" id="IPR000253">
    <property type="entry name" value="FHA_dom"/>
</dbReference>
<sequence>MDLPSNYNHLQSSAISKPLEYDFSDQYLLETALLVSPHLQEQHQLAPIQSPLWGSLRPCNDGLPQIDFSKSFYQFGSDDSEAENDVVFSGLNRVQFIIRRNTDRKGASVTIQDVSDDGTYLGGHIMTQNHYRILKDGDEISFGIFRLRGHTIEAYRYIFREVKPSNPTGELEALYDIEPKSFDSGASSVVMTALHRQSGITYAMKIIDKPLQPTGGRLTHEISIMKKLNHYNICKLKDVFFRYKATIIVMELAYAGNLAQYIDNHCDISASHELNSKIITFQTCNAMAYIHFKGIIHLDIKPENILLACTNPLIVKVADFGVSKMIEGSALLRSTRGTPIYMAPEIVDSSSKGYNNLVDSWSFGATLLYLITSKSPFKQRTDVPPYESIEQQISNRKIEWEYLDSSRVISQEAKDFIQRLLQDSPVTRTSLTDALELPWLMDLAREEEEEVQNVGRMLLGQDGDGASTSGYSETVNGGKYLEGWRRMFGSWRRFNWWDLPASLSPIEYDQDQGVRENCVARTKSSSAGFRAKADQDSGEVPGPHRATRHIRVARNTTQTAPISTRHRSNVATFLVKTESL</sequence>
<evidence type="ECO:0000256" key="2">
    <source>
        <dbReference type="SAM" id="MobiDB-lite"/>
    </source>
</evidence>
<dbReference type="OrthoDB" id="10252171at2759"/>
<dbReference type="InParanoid" id="A0A409WQ10"/>